<gene>
    <name evidence="1" type="ORF">SAMN05216275_14847</name>
</gene>
<dbReference type="EMBL" id="FOQY01000048">
    <property type="protein sequence ID" value="SFL02933.1"/>
    <property type="molecule type" value="Genomic_DNA"/>
</dbReference>
<reference evidence="2" key="1">
    <citation type="submission" date="2016-10" db="EMBL/GenBank/DDBJ databases">
        <authorList>
            <person name="Varghese N."/>
            <person name="Submissions S."/>
        </authorList>
    </citation>
    <scope>NUCLEOTIDE SEQUENCE [LARGE SCALE GENOMIC DNA]</scope>
    <source>
        <strain evidence="2">CGMCC 4.2126</strain>
    </source>
</reference>
<accession>A0A1I4ECE1</accession>
<proteinExistence type="predicted"/>
<keyword evidence="2" id="KW-1185">Reference proteome</keyword>
<sequence>MADGGKTAADLGAWVCFEDECGRTLLRPPKARTWGRRGITPVVAVSGGPGGRVSIAGTVCHRLGHRSRLITALDDPIGGPMGKSPIA</sequence>
<organism evidence="1 2">
    <name type="scientific">Streptosporangium canum</name>
    <dbReference type="NCBI Taxonomy" id="324952"/>
    <lineage>
        <taxon>Bacteria</taxon>
        <taxon>Bacillati</taxon>
        <taxon>Actinomycetota</taxon>
        <taxon>Actinomycetes</taxon>
        <taxon>Streptosporangiales</taxon>
        <taxon>Streptosporangiaceae</taxon>
        <taxon>Streptosporangium</taxon>
    </lineage>
</organism>
<protein>
    <submittedName>
        <fullName evidence="1">Uncharacterized protein</fullName>
    </submittedName>
</protein>
<dbReference type="AlphaFoldDB" id="A0A1I4ECE1"/>
<name>A0A1I4ECE1_9ACTN</name>
<evidence type="ECO:0000313" key="1">
    <source>
        <dbReference type="EMBL" id="SFL02933.1"/>
    </source>
</evidence>
<evidence type="ECO:0000313" key="2">
    <source>
        <dbReference type="Proteomes" id="UP000199111"/>
    </source>
</evidence>
<dbReference type="Proteomes" id="UP000199111">
    <property type="component" value="Unassembled WGS sequence"/>
</dbReference>